<dbReference type="PANTHER" id="PTHR43102">
    <property type="entry name" value="SLR1143 PROTEIN"/>
    <property type="match status" value="1"/>
</dbReference>
<evidence type="ECO:0000259" key="2">
    <source>
        <dbReference type="Pfam" id="PF01590"/>
    </source>
</evidence>
<feature type="domain" description="GAF" evidence="2">
    <location>
        <begin position="48"/>
        <end position="175"/>
    </location>
</feature>
<feature type="region of interest" description="Disordered" evidence="1">
    <location>
        <begin position="1"/>
        <end position="28"/>
    </location>
</feature>
<sequence>MISQGAEQSPSRDARLDGAGNATRRNSASDTERLATLFRYGILDTPGEEAFDGIVRLATKLCGTPVGMITLVTSERQWFKARVGFDEVETPLDRSICVHALPEPTLFVIPDLTRDARTMANPAVTGPLAMRFYAAAPLRTASGHGLGTLCVIDREPRETGLTLSQAEILGALGEQ</sequence>
<reference evidence="3 4" key="1">
    <citation type="journal article" date="2021" name="Front. Microbiol.">
        <title>Comprehensive Comparative Genomics and Phenotyping of Methylobacterium Species.</title>
        <authorList>
            <person name="Alessa O."/>
            <person name="Ogura Y."/>
            <person name="Fujitani Y."/>
            <person name="Takami H."/>
            <person name="Hayashi T."/>
            <person name="Sahin N."/>
            <person name="Tani A."/>
        </authorList>
    </citation>
    <scope>NUCLEOTIDE SEQUENCE [LARGE SCALE GENOMIC DNA]</scope>
    <source>
        <strain evidence="3 4">DSM 23679</strain>
    </source>
</reference>
<dbReference type="EMBL" id="BPQG01000083">
    <property type="protein sequence ID" value="GJD46657.1"/>
    <property type="molecule type" value="Genomic_DNA"/>
</dbReference>
<comment type="caution">
    <text evidence="3">The sequence shown here is derived from an EMBL/GenBank/DDBJ whole genome shotgun (WGS) entry which is preliminary data.</text>
</comment>
<dbReference type="Pfam" id="PF01590">
    <property type="entry name" value="GAF"/>
    <property type="match status" value="1"/>
</dbReference>
<proteinExistence type="predicted"/>
<evidence type="ECO:0000313" key="4">
    <source>
        <dbReference type="Proteomes" id="UP001055117"/>
    </source>
</evidence>
<name>A0ABQ4QPW8_9HYPH</name>
<evidence type="ECO:0000313" key="3">
    <source>
        <dbReference type="EMBL" id="GJD46657.1"/>
    </source>
</evidence>
<dbReference type="Proteomes" id="UP001055117">
    <property type="component" value="Unassembled WGS sequence"/>
</dbReference>
<dbReference type="InterPro" id="IPR003018">
    <property type="entry name" value="GAF"/>
</dbReference>
<dbReference type="InterPro" id="IPR029016">
    <property type="entry name" value="GAF-like_dom_sf"/>
</dbReference>
<protein>
    <recommendedName>
        <fullName evidence="2">GAF domain-containing protein</fullName>
    </recommendedName>
</protein>
<accession>A0ABQ4QPW8</accession>
<dbReference type="PANTHER" id="PTHR43102:SF2">
    <property type="entry name" value="GAF DOMAIN-CONTAINING PROTEIN"/>
    <property type="match status" value="1"/>
</dbReference>
<dbReference type="SUPFAM" id="SSF55781">
    <property type="entry name" value="GAF domain-like"/>
    <property type="match status" value="1"/>
</dbReference>
<dbReference type="Gene3D" id="3.30.450.40">
    <property type="match status" value="1"/>
</dbReference>
<evidence type="ECO:0000256" key="1">
    <source>
        <dbReference type="SAM" id="MobiDB-lite"/>
    </source>
</evidence>
<gene>
    <name evidence="3" type="ORF">AFCDBAGC_4540</name>
</gene>
<keyword evidence="4" id="KW-1185">Reference proteome</keyword>
<organism evidence="3 4">
    <name type="scientific">Methylobacterium cerastii</name>
    <dbReference type="NCBI Taxonomy" id="932741"/>
    <lineage>
        <taxon>Bacteria</taxon>
        <taxon>Pseudomonadati</taxon>
        <taxon>Pseudomonadota</taxon>
        <taxon>Alphaproteobacteria</taxon>
        <taxon>Hyphomicrobiales</taxon>
        <taxon>Methylobacteriaceae</taxon>
        <taxon>Methylobacterium</taxon>
    </lineage>
</organism>